<dbReference type="InterPro" id="IPR050791">
    <property type="entry name" value="Aldo-Keto_reductase"/>
</dbReference>
<dbReference type="InterPro" id="IPR036812">
    <property type="entry name" value="NAD(P)_OxRdtase_dom_sf"/>
</dbReference>
<proteinExistence type="predicted"/>
<dbReference type="AlphaFoldDB" id="A0A0R3LHC9"/>
<dbReference type="PANTHER" id="PTHR43625">
    <property type="entry name" value="AFLATOXIN B1 ALDEHYDE REDUCTASE"/>
    <property type="match status" value="1"/>
</dbReference>
<dbReference type="PRINTS" id="PR00069">
    <property type="entry name" value="ALDKETRDTASE"/>
</dbReference>
<organism evidence="3 4">
    <name type="scientific">Bradyrhizobium valentinum</name>
    <dbReference type="NCBI Taxonomy" id="1518501"/>
    <lineage>
        <taxon>Bacteria</taxon>
        <taxon>Pseudomonadati</taxon>
        <taxon>Pseudomonadota</taxon>
        <taxon>Alphaproteobacteria</taxon>
        <taxon>Hyphomicrobiales</taxon>
        <taxon>Nitrobacteraceae</taxon>
        <taxon>Bradyrhizobium</taxon>
    </lineage>
</organism>
<dbReference type="EMBL" id="LLXX01000119">
    <property type="protein sequence ID" value="KRR05197.1"/>
    <property type="molecule type" value="Genomic_DNA"/>
</dbReference>
<dbReference type="RefSeq" id="WP_057851754.1">
    <property type="nucleotide sequence ID" value="NZ_LLXX01000119.1"/>
</dbReference>
<evidence type="ECO:0000256" key="1">
    <source>
        <dbReference type="ARBA" id="ARBA00023002"/>
    </source>
</evidence>
<keyword evidence="4" id="KW-1185">Reference proteome</keyword>
<reference evidence="3 4" key="1">
    <citation type="submission" date="2014-03" db="EMBL/GenBank/DDBJ databases">
        <title>Bradyrhizobium valentinum sp. nov., isolated from effective nodules of Lupinus mariae-josephae, a lupine endemic of basic-lime soils in Eastern Spain.</title>
        <authorList>
            <person name="Duran D."/>
            <person name="Rey L."/>
            <person name="Navarro A."/>
            <person name="Busquets A."/>
            <person name="Imperial J."/>
            <person name="Ruiz-Argueso T."/>
        </authorList>
    </citation>
    <scope>NUCLEOTIDE SEQUENCE [LARGE SCALE GENOMIC DNA]</scope>
    <source>
        <strain evidence="3 4">LmjM3</strain>
    </source>
</reference>
<dbReference type="InterPro" id="IPR023210">
    <property type="entry name" value="NADP_OxRdtase_dom"/>
</dbReference>
<feature type="domain" description="NADP-dependent oxidoreductase" evidence="2">
    <location>
        <begin position="28"/>
        <end position="221"/>
    </location>
</feature>
<dbReference type="GO" id="GO:0005737">
    <property type="term" value="C:cytoplasm"/>
    <property type="evidence" value="ECO:0007669"/>
    <property type="project" value="TreeGrafter"/>
</dbReference>
<comment type="caution">
    <text evidence="3">The sequence shown here is derived from an EMBL/GenBank/DDBJ whole genome shotgun (WGS) entry which is preliminary data.</text>
</comment>
<dbReference type="Proteomes" id="UP000051913">
    <property type="component" value="Unassembled WGS sequence"/>
</dbReference>
<evidence type="ECO:0000313" key="3">
    <source>
        <dbReference type="EMBL" id="KRR05197.1"/>
    </source>
</evidence>
<feature type="domain" description="NADP-dependent oxidoreductase" evidence="2">
    <location>
        <begin position="229"/>
        <end position="286"/>
    </location>
</feature>
<accession>A0A0R3LHC9</accession>
<keyword evidence="1" id="KW-0560">Oxidoreductase</keyword>
<name>A0A0R3LHC9_9BRAD</name>
<dbReference type="Gene3D" id="3.20.20.100">
    <property type="entry name" value="NADP-dependent oxidoreductase domain"/>
    <property type="match status" value="1"/>
</dbReference>
<gene>
    <name evidence="3" type="ORF">CP49_01055</name>
</gene>
<dbReference type="InterPro" id="IPR020471">
    <property type="entry name" value="AKR"/>
</dbReference>
<sequence>MELRVEQSPNKGAAVAGTIGLGDLTVNRLGFGAMRLCGDSAWGRPRDRGHVNRVLHRAVELGVNFIDTADSYGPETNELLISEALCPYPRGLVIATKGGLVRPNRRSWIPDGRPDHLRRAVEGSLQCLRLERIDLYQFHAPDPNVPFIESVGALADLQRLGQIRHIGISNVTVAQLEVARSITPIVSVQNMYNLRNRTSEDVLAACERLRIAFLPWYPLGGKRGLRALKIKQVASRRGLTHAALSLAWLLAKSPVMLPIPGTRSIDHLEDNVLAAALKLAPEDFDDLG</sequence>
<dbReference type="Pfam" id="PF00248">
    <property type="entry name" value="Aldo_ket_red"/>
    <property type="match status" value="2"/>
</dbReference>
<dbReference type="CDD" id="cd19088">
    <property type="entry name" value="AKR_AKR13B1"/>
    <property type="match status" value="1"/>
</dbReference>
<dbReference type="STRING" id="1518501.CQ10_04720"/>
<protein>
    <submittedName>
        <fullName evidence="3">Oxidoreductase</fullName>
    </submittedName>
</protein>
<evidence type="ECO:0000259" key="2">
    <source>
        <dbReference type="Pfam" id="PF00248"/>
    </source>
</evidence>
<evidence type="ECO:0000313" key="4">
    <source>
        <dbReference type="Proteomes" id="UP000051913"/>
    </source>
</evidence>
<dbReference type="PANTHER" id="PTHR43625:SF40">
    <property type="entry name" value="ALDO-KETO REDUCTASE YAKC [NADP(+)]"/>
    <property type="match status" value="1"/>
</dbReference>
<dbReference type="GO" id="GO:0016491">
    <property type="term" value="F:oxidoreductase activity"/>
    <property type="evidence" value="ECO:0007669"/>
    <property type="project" value="UniProtKB-KW"/>
</dbReference>
<dbReference type="SUPFAM" id="SSF51430">
    <property type="entry name" value="NAD(P)-linked oxidoreductase"/>
    <property type="match status" value="1"/>
</dbReference>